<evidence type="ECO:0000313" key="5">
    <source>
        <dbReference type="EMBL" id="WFD23116.1"/>
    </source>
</evidence>
<dbReference type="GO" id="GO:0009267">
    <property type="term" value="P:cellular response to starvation"/>
    <property type="evidence" value="ECO:0007669"/>
    <property type="project" value="TreeGrafter"/>
</dbReference>
<dbReference type="Pfam" id="PF04670">
    <property type="entry name" value="Gtr1_RagA"/>
    <property type="match status" value="1"/>
</dbReference>
<dbReference type="PANTHER" id="PTHR11259">
    <property type="entry name" value="RAS-RELATED GTP BINDING RAG/GTR YEAST"/>
    <property type="match status" value="1"/>
</dbReference>
<evidence type="ECO:0000256" key="2">
    <source>
        <dbReference type="ARBA" id="ARBA00022741"/>
    </source>
</evidence>
<dbReference type="Proteomes" id="UP001214415">
    <property type="component" value="Chromosome 3"/>
</dbReference>
<sequence length="379" mass="42279">MVGAEDPIGSRAASIASDVGSSDMYTPKIVLLGPRRSGKTSLCKVVYESYQPNDTLFLAPTMRIQKLHTHTFQKLQLWDVPGSALMSFSGGPRVAGQAPGRADLSIPWADVCAVIFVIDAQDDYFEALTKLNQVIVTVFESNKSIQFHIFINKVDGLSEDYKYDTQRDIEQRVMEGLIDSSHELHDNGEPVDLDQQVNIKFYLTSIFDSSVFVAFSRIQQQLLQGLNEPSVPTPPVRMISLTEALETSCNLLCSTCQFEKAYLFDIPSRTFVACDTSPFDLALFDVMFQYIRFLRQFTDLYQKANQLQNPADGASGHARTWSTSVVQLTSDTTVAFWQLDSHLGLLAVIQGHIQASHTSILDYNVDLFRRTIAQLAALP</sequence>
<keyword evidence="2 4" id="KW-0547">Nucleotide-binding</keyword>
<dbReference type="EMBL" id="CP119902">
    <property type="protein sequence ID" value="WFD23116.1"/>
    <property type="molecule type" value="Genomic_DNA"/>
</dbReference>
<dbReference type="GO" id="GO:1904263">
    <property type="term" value="P:positive regulation of TORC1 signaling"/>
    <property type="evidence" value="ECO:0007669"/>
    <property type="project" value="TreeGrafter"/>
</dbReference>
<protein>
    <recommendedName>
        <fullName evidence="4">GTP-binding protein</fullName>
    </recommendedName>
</protein>
<dbReference type="GO" id="GO:0000329">
    <property type="term" value="C:fungal-type vacuole membrane"/>
    <property type="evidence" value="ECO:0007669"/>
    <property type="project" value="TreeGrafter"/>
</dbReference>
<evidence type="ECO:0000256" key="1">
    <source>
        <dbReference type="ARBA" id="ARBA00007756"/>
    </source>
</evidence>
<accession>A0AAF0EI42</accession>
<keyword evidence="3 4" id="KW-0342">GTP-binding</keyword>
<proteinExistence type="inferred from homology"/>
<evidence type="ECO:0000256" key="4">
    <source>
        <dbReference type="RuleBase" id="RU367014"/>
    </source>
</evidence>
<dbReference type="SUPFAM" id="SSF52540">
    <property type="entry name" value="P-loop containing nucleoside triphosphate hydrolases"/>
    <property type="match status" value="1"/>
</dbReference>
<dbReference type="InterPro" id="IPR006762">
    <property type="entry name" value="Gtr1_RagA"/>
</dbReference>
<reference evidence="5" key="1">
    <citation type="submission" date="2023-03" db="EMBL/GenBank/DDBJ databases">
        <title>Mating type loci evolution in Malassezia.</title>
        <authorList>
            <person name="Coelho M.A."/>
        </authorList>
    </citation>
    <scope>NUCLEOTIDE SEQUENCE</scope>
    <source>
        <strain evidence="5">CBS 12830</strain>
    </source>
</reference>
<name>A0AAF0EI42_9BASI</name>
<dbReference type="PANTHER" id="PTHR11259:SF2">
    <property type="entry name" value="GH16429P"/>
    <property type="match status" value="1"/>
</dbReference>
<dbReference type="InterPro" id="IPR027417">
    <property type="entry name" value="P-loop_NTPase"/>
</dbReference>
<dbReference type="Gene3D" id="3.40.50.300">
    <property type="entry name" value="P-loop containing nucleotide triphosphate hydrolases"/>
    <property type="match status" value="1"/>
</dbReference>
<keyword evidence="6" id="KW-1185">Reference proteome</keyword>
<dbReference type="AlphaFoldDB" id="A0AAF0EI42"/>
<dbReference type="GO" id="GO:1990131">
    <property type="term" value="C:Gtr1-Gtr2 GTPase complex"/>
    <property type="evidence" value="ECO:0007669"/>
    <property type="project" value="UniProtKB-UniRule"/>
</dbReference>
<dbReference type="GO" id="GO:0010507">
    <property type="term" value="P:negative regulation of autophagy"/>
    <property type="evidence" value="ECO:0007669"/>
    <property type="project" value="TreeGrafter"/>
</dbReference>
<dbReference type="GO" id="GO:0003924">
    <property type="term" value="F:GTPase activity"/>
    <property type="evidence" value="ECO:0007669"/>
    <property type="project" value="UniProtKB-UniRule"/>
</dbReference>
<gene>
    <name evidence="5" type="primary">GTR2</name>
    <name evidence="5" type="ORF">MEQU1_001802</name>
</gene>
<dbReference type="GO" id="GO:0005525">
    <property type="term" value="F:GTP binding"/>
    <property type="evidence" value="ECO:0007669"/>
    <property type="project" value="UniProtKB-UniRule"/>
</dbReference>
<evidence type="ECO:0000256" key="3">
    <source>
        <dbReference type="ARBA" id="ARBA00023134"/>
    </source>
</evidence>
<comment type="function">
    <text evidence="4">GTPase involved in activation of the TORC1 signaling pathway, which promotes growth and represses autophagy in nutrient-rich conditions.</text>
</comment>
<comment type="similarity">
    <text evidence="1 4">Belongs to the GTR/RAG GTP-binding protein family.</text>
</comment>
<comment type="subunit">
    <text evidence="4">Component of the GSE complex.</text>
</comment>
<organism evidence="5 6">
    <name type="scientific">Malassezia equina</name>
    <dbReference type="NCBI Taxonomy" id="1381935"/>
    <lineage>
        <taxon>Eukaryota</taxon>
        <taxon>Fungi</taxon>
        <taxon>Dikarya</taxon>
        <taxon>Basidiomycota</taxon>
        <taxon>Ustilaginomycotina</taxon>
        <taxon>Malasseziomycetes</taxon>
        <taxon>Malasseziales</taxon>
        <taxon>Malasseziaceae</taxon>
        <taxon>Malassezia</taxon>
    </lineage>
</organism>
<dbReference type="GO" id="GO:0005634">
    <property type="term" value="C:nucleus"/>
    <property type="evidence" value="ECO:0007669"/>
    <property type="project" value="TreeGrafter"/>
</dbReference>
<dbReference type="Gene3D" id="3.30.450.190">
    <property type="match status" value="1"/>
</dbReference>
<evidence type="ECO:0000313" key="6">
    <source>
        <dbReference type="Proteomes" id="UP001214415"/>
    </source>
</evidence>